<dbReference type="EMBL" id="PYGA01000024">
    <property type="protein sequence ID" value="PSK89961.1"/>
    <property type="molecule type" value="Genomic_DNA"/>
</dbReference>
<gene>
    <name evidence="1" type="ORF">CLV63_12465</name>
</gene>
<organism evidence="1 2">
    <name type="scientific">Murinocardiopsis flavida</name>
    <dbReference type="NCBI Taxonomy" id="645275"/>
    <lineage>
        <taxon>Bacteria</taxon>
        <taxon>Bacillati</taxon>
        <taxon>Actinomycetota</taxon>
        <taxon>Actinomycetes</taxon>
        <taxon>Streptosporangiales</taxon>
        <taxon>Nocardiopsidaceae</taxon>
        <taxon>Murinocardiopsis</taxon>
    </lineage>
</organism>
<dbReference type="Proteomes" id="UP000240542">
    <property type="component" value="Unassembled WGS sequence"/>
</dbReference>
<dbReference type="OrthoDB" id="4164470at2"/>
<dbReference type="AlphaFoldDB" id="A0A2P8CYA3"/>
<keyword evidence="2" id="KW-1185">Reference proteome</keyword>
<accession>A0A2P8CYA3</accession>
<protein>
    <recommendedName>
        <fullName evidence="3">DNA-directed RNA polymerase specialized sigma24 family protein</fullName>
    </recommendedName>
</protein>
<evidence type="ECO:0000313" key="1">
    <source>
        <dbReference type="EMBL" id="PSK89961.1"/>
    </source>
</evidence>
<proteinExistence type="predicted"/>
<dbReference type="RefSeq" id="WP_146165674.1">
    <property type="nucleotide sequence ID" value="NZ_PYGA01000024.1"/>
</dbReference>
<name>A0A2P8CYA3_9ACTN</name>
<reference evidence="1 2" key="1">
    <citation type="submission" date="2018-03" db="EMBL/GenBank/DDBJ databases">
        <title>Genomic Encyclopedia of Archaeal and Bacterial Type Strains, Phase II (KMG-II): from individual species to whole genera.</title>
        <authorList>
            <person name="Goeker M."/>
        </authorList>
    </citation>
    <scope>NUCLEOTIDE SEQUENCE [LARGE SCALE GENOMIC DNA]</scope>
    <source>
        <strain evidence="1 2">DSM 45312</strain>
    </source>
</reference>
<evidence type="ECO:0008006" key="3">
    <source>
        <dbReference type="Google" id="ProtNLM"/>
    </source>
</evidence>
<dbReference type="SUPFAM" id="SSF88659">
    <property type="entry name" value="Sigma3 and sigma4 domains of RNA polymerase sigma factors"/>
    <property type="match status" value="1"/>
</dbReference>
<sequence length="237" mass="26337">MANFADSPFAVLRRSYRLLICGPTPPMLDLSELGGPARSCSAAELDRHLLSAPREVADAVWRVLLRRAREDDATWTVVAAGLALPGLYGARRWLRTGLGEGVDDLEAEMLTALVEEMRRTDLSRSGVCGRLVYAARKAGQRHRYTVLRAWDRERPWERERAEPSHAGHGAVTLLARALGTGALRPLEAELIARTHLEHAPLRQVAAELGLSYITARRYRRRAQERLAAVCTEEQSAV</sequence>
<comment type="caution">
    <text evidence="1">The sequence shown here is derived from an EMBL/GenBank/DDBJ whole genome shotgun (WGS) entry which is preliminary data.</text>
</comment>
<evidence type="ECO:0000313" key="2">
    <source>
        <dbReference type="Proteomes" id="UP000240542"/>
    </source>
</evidence>
<dbReference type="InterPro" id="IPR013324">
    <property type="entry name" value="RNA_pol_sigma_r3/r4-like"/>
</dbReference>